<evidence type="ECO:0000256" key="6">
    <source>
        <dbReference type="RuleBase" id="RU000716"/>
    </source>
</evidence>
<evidence type="ECO:0000313" key="10">
    <source>
        <dbReference type="Proteomes" id="UP000199444"/>
    </source>
</evidence>
<accession>A0A1H1EZW0</accession>
<evidence type="ECO:0000256" key="1">
    <source>
        <dbReference type="ARBA" id="ARBA00010641"/>
    </source>
</evidence>
<gene>
    <name evidence="9" type="ORF">SAMN05216231_3113</name>
</gene>
<dbReference type="InterPro" id="IPR013249">
    <property type="entry name" value="RNA_pol_sigma70_r4_t2"/>
</dbReference>
<evidence type="ECO:0000256" key="3">
    <source>
        <dbReference type="ARBA" id="ARBA00023082"/>
    </source>
</evidence>
<dbReference type="InterPro" id="IPR013324">
    <property type="entry name" value="RNA_pol_sigma_r3/r4-like"/>
</dbReference>
<dbReference type="Pfam" id="PF04542">
    <property type="entry name" value="Sigma70_r2"/>
    <property type="match status" value="1"/>
</dbReference>
<sequence length="178" mass="20888">MEEEDLISGEMISFNEIMETYGESVKRLIYTYVRDWSVAEDLTQDVFVIVYLKLETFEQRSSLKTWICSIAINKCKDFIKSWNFRKVKLINNLPEKYLVTIDDNPESQMIQNDEELLVAKSILSLPVKYREIIILFYYQEMQIADIRDTLGLNESTVKTRLQRGRGKLKKLLGGVDIE</sequence>
<dbReference type="PANTHER" id="PTHR43133">
    <property type="entry name" value="RNA POLYMERASE ECF-TYPE SIGMA FACTO"/>
    <property type="match status" value="1"/>
</dbReference>
<dbReference type="GO" id="GO:0003677">
    <property type="term" value="F:DNA binding"/>
    <property type="evidence" value="ECO:0007669"/>
    <property type="project" value="UniProtKB-KW"/>
</dbReference>
<dbReference type="PROSITE" id="PS01063">
    <property type="entry name" value="SIGMA70_ECF"/>
    <property type="match status" value="1"/>
</dbReference>
<proteinExistence type="inferred from homology"/>
<dbReference type="GO" id="GO:0016987">
    <property type="term" value="F:sigma factor activity"/>
    <property type="evidence" value="ECO:0007669"/>
    <property type="project" value="UniProtKB-KW"/>
</dbReference>
<evidence type="ECO:0000256" key="5">
    <source>
        <dbReference type="ARBA" id="ARBA00023163"/>
    </source>
</evidence>
<dbReference type="InterPro" id="IPR007627">
    <property type="entry name" value="RNA_pol_sigma70_r2"/>
</dbReference>
<evidence type="ECO:0000259" key="7">
    <source>
        <dbReference type="Pfam" id="PF04542"/>
    </source>
</evidence>
<feature type="domain" description="RNA polymerase sigma factor 70 region 4 type 2" evidence="8">
    <location>
        <begin position="119"/>
        <end position="168"/>
    </location>
</feature>
<dbReference type="InterPro" id="IPR036388">
    <property type="entry name" value="WH-like_DNA-bd_sf"/>
</dbReference>
<dbReference type="Gene3D" id="1.10.1740.10">
    <property type="match status" value="1"/>
</dbReference>
<evidence type="ECO:0000259" key="8">
    <source>
        <dbReference type="Pfam" id="PF08281"/>
    </source>
</evidence>
<dbReference type="STRING" id="553311.SAMN05216231_3113"/>
<comment type="similarity">
    <text evidence="1 6">Belongs to the sigma-70 factor family. ECF subfamily.</text>
</comment>
<dbReference type="RefSeq" id="WP_092493856.1">
    <property type="nucleotide sequence ID" value="NZ_FNKD01000003.1"/>
</dbReference>
<dbReference type="InterPro" id="IPR013325">
    <property type="entry name" value="RNA_pol_sigma_r2"/>
</dbReference>
<dbReference type="EMBL" id="FNKD01000003">
    <property type="protein sequence ID" value="SDQ93696.1"/>
    <property type="molecule type" value="Genomic_DNA"/>
</dbReference>
<dbReference type="InterPro" id="IPR000838">
    <property type="entry name" value="RNA_pol_sigma70_ECF_CS"/>
</dbReference>
<evidence type="ECO:0000256" key="2">
    <source>
        <dbReference type="ARBA" id="ARBA00023015"/>
    </source>
</evidence>
<name>A0A1H1EZW0_9BACI</name>
<dbReference type="AlphaFoldDB" id="A0A1H1EZW0"/>
<evidence type="ECO:0000313" key="9">
    <source>
        <dbReference type="EMBL" id="SDQ93696.1"/>
    </source>
</evidence>
<keyword evidence="4 6" id="KW-0238">DNA-binding</keyword>
<protein>
    <recommendedName>
        <fullName evidence="6">RNA polymerase sigma factor</fullName>
    </recommendedName>
</protein>
<dbReference type="SUPFAM" id="SSF88946">
    <property type="entry name" value="Sigma2 domain of RNA polymerase sigma factors"/>
    <property type="match status" value="1"/>
</dbReference>
<dbReference type="NCBIfam" id="TIGR02937">
    <property type="entry name" value="sigma70-ECF"/>
    <property type="match status" value="1"/>
</dbReference>
<dbReference type="GO" id="GO:0006950">
    <property type="term" value="P:response to stress"/>
    <property type="evidence" value="ECO:0007669"/>
    <property type="project" value="UniProtKB-ARBA"/>
</dbReference>
<keyword evidence="5 6" id="KW-0804">Transcription</keyword>
<feature type="domain" description="RNA polymerase sigma-70 region 2" evidence="7">
    <location>
        <begin position="18"/>
        <end position="81"/>
    </location>
</feature>
<dbReference type="Proteomes" id="UP000199444">
    <property type="component" value="Unassembled WGS sequence"/>
</dbReference>
<evidence type="ECO:0000256" key="4">
    <source>
        <dbReference type="ARBA" id="ARBA00023125"/>
    </source>
</evidence>
<keyword evidence="3 6" id="KW-0731">Sigma factor</keyword>
<reference evidence="9 10" key="1">
    <citation type="submission" date="2016-10" db="EMBL/GenBank/DDBJ databases">
        <authorList>
            <person name="de Groot N.N."/>
        </authorList>
    </citation>
    <scope>NUCLEOTIDE SEQUENCE [LARGE SCALE GENOMIC DNA]</scope>
    <source>
        <strain evidence="9 10">CGMCC 1.10449</strain>
    </source>
</reference>
<dbReference type="GO" id="GO:0006352">
    <property type="term" value="P:DNA-templated transcription initiation"/>
    <property type="evidence" value="ECO:0007669"/>
    <property type="project" value="InterPro"/>
</dbReference>
<dbReference type="SUPFAM" id="SSF88659">
    <property type="entry name" value="Sigma3 and sigma4 domains of RNA polymerase sigma factors"/>
    <property type="match status" value="1"/>
</dbReference>
<dbReference type="Pfam" id="PF08281">
    <property type="entry name" value="Sigma70_r4_2"/>
    <property type="match status" value="1"/>
</dbReference>
<dbReference type="InterPro" id="IPR039425">
    <property type="entry name" value="RNA_pol_sigma-70-like"/>
</dbReference>
<dbReference type="Gene3D" id="1.10.10.10">
    <property type="entry name" value="Winged helix-like DNA-binding domain superfamily/Winged helix DNA-binding domain"/>
    <property type="match status" value="1"/>
</dbReference>
<keyword evidence="2 6" id="KW-0805">Transcription regulation</keyword>
<dbReference type="CDD" id="cd06171">
    <property type="entry name" value="Sigma70_r4"/>
    <property type="match status" value="1"/>
</dbReference>
<organism evidence="9 10">
    <name type="scientific">Virgibacillus salinus</name>
    <dbReference type="NCBI Taxonomy" id="553311"/>
    <lineage>
        <taxon>Bacteria</taxon>
        <taxon>Bacillati</taxon>
        <taxon>Bacillota</taxon>
        <taxon>Bacilli</taxon>
        <taxon>Bacillales</taxon>
        <taxon>Bacillaceae</taxon>
        <taxon>Virgibacillus</taxon>
    </lineage>
</organism>
<keyword evidence="10" id="KW-1185">Reference proteome</keyword>
<dbReference type="PANTHER" id="PTHR43133:SF60">
    <property type="entry name" value="RNA POLYMERASE SIGMA FACTOR SIGV"/>
    <property type="match status" value="1"/>
</dbReference>
<dbReference type="InterPro" id="IPR014284">
    <property type="entry name" value="RNA_pol_sigma-70_dom"/>
</dbReference>